<dbReference type="SUPFAM" id="SSF55729">
    <property type="entry name" value="Acyl-CoA N-acyltransferases (Nat)"/>
    <property type="match status" value="1"/>
</dbReference>
<evidence type="ECO:0000313" key="2">
    <source>
        <dbReference type="EMBL" id="KGO05400.1"/>
    </source>
</evidence>
<evidence type="ECO:0000259" key="1">
    <source>
        <dbReference type="PROSITE" id="PS51186"/>
    </source>
</evidence>
<dbReference type="PROSITE" id="PS51186">
    <property type="entry name" value="GNAT"/>
    <property type="match status" value="1"/>
</dbReference>
<dbReference type="PANTHER" id="PTHR43415:SF3">
    <property type="entry name" value="GNAT-FAMILY ACETYLTRANSFERASE"/>
    <property type="match status" value="1"/>
</dbReference>
<evidence type="ECO:0000313" key="3">
    <source>
        <dbReference type="Proteomes" id="UP000030140"/>
    </source>
</evidence>
<dbReference type="Proteomes" id="UP000030140">
    <property type="component" value="Unassembled WGS sequence"/>
</dbReference>
<accession>A0A0A2GYB7</accession>
<feature type="domain" description="N-acetyltransferase" evidence="1">
    <location>
        <begin position="9"/>
        <end position="173"/>
    </location>
</feature>
<dbReference type="OrthoDB" id="893030at2"/>
<dbReference type="InterPro" id="IPR016181">
    <property type="entry name" value="Acyl_CoA_acyltransferase"/>
</dbReference>
<dbReference type="Gene3D" id="3.40.630.30">
    <property type="match status" value="1"/>
</dbReference>
<keyword evidence="2" id="KW-0808">Transferase</keyword>
<comment type="caution">
    <text evidence="2">The sequence shown here is derived from an EMBL/GenBank/DDBJ whole genome shotgun (WGS) entry which is preliminary data.</text>
</comment>
<protein>
    <submittedName>
        <fullName evidence="2">Acetyltransferase</fullName>
    </submittedName>
</protein>
<organism evidence="2 3">
    <name type="scientific">Dokdonia donghaensis DSW-1</name>
    <dbReference type="NCBI Taxonomy" id="1300343"/>
    <lineage>
        <taxon>Bacteria</taxon>
        <taxon>Pseudomonadati</taxon>
        <taxon>Bacteroidota</taxon>
        <taxon>Flavobacteriia</taxon>
        <taxon>Flavobacteriales</taxon>
        <taxon>Flavobacteriaceae</taxon>
        <taxon>Dokdonia</taxon>
    </lineage>
</organism>
<name>A0A0A2GYB7_9FLAO</name>
<proteinExistence type="predicted"/>
<dbReference type="RefSeq" id="WP_035324482.1">
    <property type="nucleotide sequence ID" value="NZ_CP015125.1"/>
</dbReference>
<dbReference type="EMBL" id="JSAQ01000001">
    <property type="protein sequence ID" value="KGO05400.1"/>
    <property type="molecule type" value="Genomic_DNA"/>
</dbReference>
<sequence length="180" mass="20605">MLTLRGTRTALRALELEDIEALYEIENNEALWFVGETLAPYSKFVLKEYLANAHKDIFEMRQLRLAICEVTSGAFLGLIDLFDFDPHNLRAGVGVVIATETEKRKGYASEAIALLKKYAKTHLHMHQLYANIGEDNKASIALFEKAGFELVGIKKEWRRRRDLTTGEESFTNELLYQHIL</sequence>
<dbReference type="InterPro" id="IPR000182">
    <property type="entry name" value="GNAT_dom"/>
</dbReference>
<dbReference type="PANTHER" id="PTHR43415">
    <property type="entry name" value="SPERMIDINE N(1)-ACETYLTRANSFERASE"/>
    <property type="match status" value="1"/>
</dbReference>
<dbReference type="KEGG" id="ddo:I597_2523"/>
<dbReference type="AlphaFoldDB" id="A0A0A2GYB7"/>
<keyword evidence="3" id="KW-1185">Reference proteome</keyword>
<dbReference type="Pfam" id="PF13302">
    <property type="entry name" value="Acetyltransf_3"/>
    <property type="match status" value="1"/>
</dbReference>
<gene>
    <name evidence="2" type="ORF">NV36_00095</name>
</gene>
<dbReference type="GO" id="GO:0016747">
    <property type="term" value="F:acyltransferase activity, transferring groups other than amino-acyl groups"/>
    <property type="evidence" value="ECO:0007669"/>
    <property type="project" value="InterPro"/>
</dbReference>
<dbReference type="PATRIC" id="fig|1300343.5.peg.2551"/>
<reference evidence="2 3" key="1">
    <citation type="submission" date="2014-10" db="EMBL/GenBank/DDBJ databases">
        <title>Draft genome sequence of the proteorhodopsin-containing marine bacterium Dokdonia donghaensis.</title>
        <authorList>
            <person name="Gomez-Consarnau L."/>
            <person name="Gonzalez J.M."/>
            <person name="Riedel T."/>
            <person name="Jaenicke S."/>
            <person name="Wagner-Doebler I."/>
            <person name="Fuhrman J.A."/>
        </authorList>
    </citation>
    <scope>NUCLEOTIDE SEQUENCE [LARGE SCALE GENOMIC DNA]</scope>
    <source>
        <strain evidence="2 3">DSW-1</strain>
    </source>
</reference>